<evidence type="ECO:0000256" key="1">
    <source>
        <dbReference type="SAM" id="MobiDB-lite"/>
    </source>
</evidence>
<gene>
    <name evidence="2" type="ORF">QBC47DRAFT_412445</name>
</gene>
<protein>
    <submittedName>
        <fullName evidence="2">Uncharacterized protein</fullName>
    </submittedName>
</protein>
<evidence type="ECO:0000313" key="3">
    <source>
        <dbReference type="Proteomes" id="UP001239445"/>
    </source>
</evidence>
<accession>A0AAJ0BF35</accession>
<dbReference type="Proteomes" id="UP001239445">
    <property type="component" value="Unassembled WGS sequence"/>
</dbReference>
<keyword evidence="3" id="KW-1185">Reference proteome</keyword>
<feature type="compositionally biased region" description="Low complexity" evidence="1">
    <location>
        <begin position="617"/>
        <end position="627"/>
    </location>
</feature>
<reference evidence="2" key="1">
    <citation type="submission" date="2023-06" db="EMBL/GenBank/DDBJ databases">
        <title>Genome-scale phylogeny and comparative genomics of the fungal order Sordariales.</title>
        <authorList>
            <consortium name="Lawrence Berkeley National Laboratory"/>
            <person name="Hensen N."/>
            <person name="Bonometti L."/>
            <person name="Westerberg I."/>
            <person name="Brannstrom I.O."/>
            <person name="Guillou S."/>
            <person name="Cros-Aarteil S."/>
            <person name="Calhoun S."/>
            <person name="Haridas S."/>
            <person name="Kuo A."/>
            <person name="Mondo S."/>
            <person name="Pangilinan J."/>
            <person name="Riley R."/>
            <person name="Labutti K."/>
            <person name="Andreopoulos B."/>
            <person name="Lipzen A."/>
            <person name="Chen C."/>
            <person name="Yanf M."/>
            <person name="Daum C."/>
            <person name="Ng V."/>
            <person name="Clum A."/>
            <person name="Steindorff A."/>
            <person name="Ohm R."/>
            <person name="Martin F."/>
            <person name="Silar P."/>
            <person name="Natvig D."/>
            <person name="Lalanne C."/>
            <person name="Gautier V."/>
            <person name="Ament-Velasquez S.L."/>
            <person name="Kruys A."/>
            <person name="Hutchinson M.I."/>
            <person name="Powell A.J."/>
            <person name="Barry K."/>
            <person name="Miller A.N."/>
            <person name="Grigoriev I.V."/>
            <person name="Debuchy R."/>
            <person name="Gladieux P."/>
            <person name="Thoren M.H."/>
            <person name="Johannesson H."/>
        </authorList>
    </citation>
    <scope>NUCLEOTIDE SEQUENCE</scope>
    <source>
        <strain evidence="2">PSN4</strain>
    </source>
</reference>
<evidence type="ECO:0000313" key="2">
    <source>
        <dbReference type="EMBL" id="KAK1757115.1"/>
    </source>
</evidence>
<organism evidence="2 3">
    <name type="scientific">Echria macrotheca</name>
    <dbReference type="NCBI Taxonomy" id="438768"/>
    <lineage>
        <taxon>Eukaryota</taxon>
        <taxon>Fungi</taxon>
        <taxon>Dikarya</taxon>
        <taxon>Ascomycota</taxon>
        <taxon>Pezizomycotina</taxon>
        <taxon>Sordariomycetes</taxon>
        <taxon>Sordariomycetidae</taxon>
        <taxon>Sordariales</taxon>
        <taxon>Schizotheciaceae</taxon>
        <taxon>Echria</taxon>
    </lineage>
</organism>
<feature type="region of interest" description="Disordered" evidence="1">
    <location>
        <begin position="140"/>
        <end position="160"/>
    </location>
</feature>
<sequence length="710" mass="77570">MAELMRGPVMHDGNNDSAGALDENLVAEDFDRHKFIHSAEDVHRAPSPRDFIGYRRSGRAGGLMGDDRSAGTLLIASSPDPADFDFELYYGPRRYQSAEDPSPAIWPAFPEHSVEEAKLSKGPYGDDTCSQPVPGGHKYHHTPLTSRNLRNSNLDGIPASESDESKLIRRLWNTMAVQQPELTTEDEAEISLDELEMIKRVGTLTLRVEVLSFSAKSTPSGSIIEDDGITATLSPDAVGGVGEYMDNDPASAVDEGAGKGEPSSHAAEQATGNTGQQGLSGSSTSSSSSADPPGALPHLEQNAGNNDEDEERGRRRKKRRLSNALGAPDPPLPTLRLACPYQAYEPWRRCLQQAGGCADIARLKQHMARKHMVSFRCQRCWASCDTRHKATSHPADKKCIQKHRPVDDYFMNKEHEEQVENTSRKATTETIWWAMFRLLIRGVEGVSDSVLQTSYSPYYRVGMKPVVQWMHAPITIASDVLQSIQAGSWTTNSSNSWISSNIDANTTQEVAPDALSAPPTRLPVTTQPISLPVYQLTLPSPASFSPAAATTEPSEPAPDPLLTLFDPLMIDLGPTPPMAEPPDSRTAPNQLERELSLLESSHTMAVPCPPTPAVWFGSDSSGGSSSPNPNPNPNPNPTQAERNHQRHMQRFETMRAENRRLREANAAVRSNLDDVEQILEEVCAMGNMPDDAYDRLAKAAELVMAAKKSC</sequence>
<comment type="caution">
    <text evidence="2">The sequence shown here is derived from an EMBL/GenBank/DDBJ whole genome shotgun (WGS) entry which is preliminary data.</text>
</comment>
<feature type="region of interest" description="Disordered" evidence="1">
    <location>
        <begin position="609"/>
        <end position="645"/>
    </location>
</feature>
<feature type="region of interest" description="Disordered" evidence="1">
    <location>
        <begin position="240"/>
        <end position="332"/>
    </location>
</feature>
<name>A0AAJ0BF35_9PEZI</name>
<feature type="compositionally biased region" description="Low complexity" evidence="1">
    <location>
        <begin position="271"/>
        <end position="289"/>
    </location>
</feature>
<proteinExistence type="predicted"/>
<dbReference type="AlphaFoldDB" id="A0AAJ0BF35"/>
<dbReference type="EMBL" id="MU839831">
    <property type="protein sequence ID" value="KAK1757115.1"/>
    <property type="molecule type" value="Genomic_DNA"/>
</dbReference>
<feature type="compositionally biased region" description="Polar residues" evidence="1">
    <location>
        <begin position="143"/>
        <end position="154"/>
    </location>
</feature>